<reference evidence="2" key="1">
    <citation type="journal article" date="2017" name="Nature">
        <title>The genome of Chenopodium quinoa.</title>
        <authorList>
            <person name="Jarvis D.E."/>
            <person name="Ho Y.S."/>
            <person name="Lightfoot D.J."/>
            <person name="Schmoeckel S.M."/>
            <person name="Li B."/>
            <person name="Borm T.J.A."/>
            <person name="Ohyanagi H."/>
            <person name="Mineta K."/>
            <person name="Michell C.T."/>
            <person name="Saber N."/>
            <person name="Kharbatia N.M."/>
            <person name="Rupper R.R."/>
            <person name="Sharp A.R."/>
            <person name="Dally N."/>
            <person name="Boughton B.A."/>
            <person name="Woo Y.H."/>
            <person name="Gao G."/>
            <person name="Schijlen E.G.W.M."/>
            <person name="Guo X."/>
            <person name="Momin A.A."/>
            <person name="Negrao S."/>
            <person name="Al-Babili S."/>
            <person name="Gehring C."/>
            <person name="Roessner U."/>
            <person name="Jung C."/>
            <person name="Murphy K."/>
            <person name="Arold S.T."/>
            <person name="Gojobori T."/>
            <person name="van der Linden C.G."/>
            <person name="van Loo E.N."/>
            <person name="Jellen E.N."/>
            <person name="Maughan P.J."/>
            <person name="Tester M."/>
        </authorList>
    </citation>
    <scope>NUCLEOTIDE SEQUENCE [LARGE SCALE GENOMIC DNA]</scope>
    <source>
        <strain evidence="2">cv. PI 614886</strain>
    </source>
</reference>
<dbReference type="InterPro" id="IPR002937">
    <property type="entry name" value="Amino_oxidase"/>
</dbReference>
<dbReference type="PANTHER" id="PTHR16128:SF5">
    <property type="entry name" value="FAD_NAD(P)-BINDING OXIDOREDUCTASE FAMILY PROTEIN"/>
    <property type="match status" value="1"/>
</dbReference>
<protein>
    <recommendedName>
        <fullName evidence="1">Amine oxidase domain-containing protein</fullName>
    </recommendedName>
</protein>
<keyword evidence="3" id="KW-1185">Reference proteome</keyword>
<dbReference type="Gene3D" id="3.50.50.60">
    <property type="entry name" value="FAD/NAD(P)-binding domain"/>
    <property type="match status" value="1"/>
</dbReference>
<evidence type="ECO:0000259" key="1">
    <source>
        <dbReference type="Pfam" id="PF01593"/>
    </source>
</evidence>
<dbReference type="Gene3D" id="3.90.660.10">
    <property type="match status" value="1"/>
</dbReference>
<sequence length="369" mass="39999">MTTVVPKVAVIGSGISGAVCASTLARNGMAVTIFDFGRGPGGRMSQRRETTKEGMDLFFDHGAPYFTVSKSVVLDVVLEWESRGLVAEWKETFGSFDCISKRFTDSGEESLGKKYIGIPGMNSICRALCNEPGIESKFGIGVAKIEWLMNQKLWSLTSVDGMFLGHFGGLVATDKLLASSGFSNLTGHPPPLDMNLAPQIASKMEQIPFRSYFVLMLAFSEPLPTICVKGFSFKNSEVLSSAFCDSSKPGRSSASECWVLHSTEEYAKKVIADTGLQKASAATFARVAEELLQEFQRTGLCTSQPYFMKAHRWGSAFPAASVAREEKCLWDTNKPLVVCGDFCISPNVEGAIESGLAAASKFMTMHSCI</sequence>
<dbReference type="InterPro" id="IPR036188">
    <property type="entry name" value="FAD/NAD-bd_sf"/>
</dbReference>
<accession>A0A803LXI0</accession>
<dbReference type="Pfam" id="PF01593">
    <property type="entry name" value="Amino_oxidase"/>
    <property type="match status" value="1"/>
</dbReference>
<dbReference type="GO" id="GO:0016491">
    <property type="term" value="F:oxidoreductase activity"/>
    <property type="evidence" value="ECO:0007669"/>
    <property type="project" value="InterPro"/>
</dbReference>
<evidence type="ECO:0000313" key="2">
    <source>
        <dbReference type="EnsemblPlants" id="AUR62020181-RA:cds"/>
    </source>
</evidence>
<dbReference type="EnsemblPlants" id="AUR62020181-RA">
    <property type="protein sequence ID" value="AUR62020181-RA:cds"/>
    <property type="gene ID" value="AUR62020181"/>
</dbReference>
<dbReference type="Pfam" id="PF13450">
    <property type="entry name" value="NAD_binding_8"/>
    <property type="match status" value="1"/>
</dbReference>
<name>A0A803LXI0_CHEQI</name>
<dbReference type="KEGG" id="cqi:110683518"/>
<organism evidence="2 3">
    <name type="scientific">Chenopodium quinoa</name>
    <name type="common">Quinoa</name>
    <dbReference type="NCBI Taxonomy" id="63459"/>
    <lineage>
        <taxon>Eukaryota</taxon>
        <taxon>Viridiplantae</taxon>
        <taxon>Streptophyta</taxon>
        <taxon>Embryophyta</taxon>
        <taxon>Tracheophyta</taxon>
        <taxon>Spermatophyta</taxon>
        <taxon>Magnoliopsida</taxon>
        <taxon>eudicotyledons</taxon>
        <taxon>Gunneridae</taxon>
        <taxon>Pentapetalae</taxon>
        <taxon>Caryophyllales</taxon>
        <taxon>Chenopodiaceae</taxon>
        <taxon>Chenopodioideae</taxon>
        <taxon>Atripliceae</taxon>
        <taxon>Chenopodium</taxon>
    </lineage>
</organism>
<dbReference type="OrthoDB" id="2161133at2759"/>
<reference evidence="2" key="2">
    <citation type="submission" date="2021-03" db="UniProtKB">
        <authorList>
            <consortium name="EnsemblPlants"/>
        </authorList>
    </citation>
    <scope>IDENTIFICATION</scope>
</reference>
<dbReference type="Gramene" id="AUR62020181-RA">
    <property type="protein sequence ID" value="AUR62020181-RA:cds"/>
    <property type="gene ID" value="AUR62020181"/>
</dbReference>
<dbReference type="PRINTS" id="PR00419">
    <property type="entry name" value="ADXRDTASE"/>
</dbReference>
<feature type="domain" description="Amine oxidase" evidence="1">
    <location>
        <begin position="112"/>
        <end position="360"/>
    </location>
</feature>
<proteinExistence type="predicted"/>
<dbReference type="SUPFAM" id="SSF51905">
    <property type="entry name" value="FAD/NAD(P)-binding domain"/>
    <property type="match status" value="1"/>
</dbReference>
<dbReference type="PANTHER" id="PTHR16128">
    <property type="entry name" value="FAD/NAD(P)-BINDING OXIDOREDUCTASE FAMILY PROTEIN"/>
    <property type="match status" value="1"/>
</dbReference>
<dbReference type="OMA" id="QVHRWRY"/>
<gene>
    <name evidence="2" type="primary">LOC110683518</name>
</gene>
<evidence type="ECO:0000313" key="3">
    <source>
        <dbReference type="Proteomes" id="UP000596660"/>
    </source>
</evidence>
<dbReference type="AlphaFoldDB" id="A0A803LXI0"/>
<dbReference type="GeneID" id="110683518"/>
<dbReference type="Proteomes" id="UP000596660">
    <property type="component" value="Unplaced"/>
</dbReference>
<dbReference type="RefSeq" id="XP_021715601.1">
    <property type="nucleotide sequence ID" value="XM_021859909.1"/>
</dbReference>